<dbReference type="AlphaFoldDB" id="A0A0C2VB22"/>
<dbReference type="InterPro" id="IPR016122">
    <property type="entry name" value="SpoOB_C"/>
</dbReference>
<keyword evidence="2" id="KW-0808">Transferase</keyword>
<dbReference type="Proteomes" id="UP000031972">
    <property type="component" value="Unassembled WGS sequence"/>
</dbReference>
<organism evidence="6 7">
    <name type="scientific">Jeotgalibacillus campisalis</name>
    <dbReference type="NCBI Taxonomy" id="220754"/>
    <lineage>
        <taxon>Bacteria</taxon>
        <taxon>Bacillati</taxon>
        <taxon>Bacillota</taxon>
        <taxon>Bacilli</taxon>
        <taxon>Bacillales</taxon>
        <taxon>Caryophanaceae</taxon>
        <taxon>Jeotgalibacillus</taxon>
    </lineage>
</organism>
<proteinExistence type="predicted"/>
<evidence type="ECO:0000313" key="6">
    <source>
        <dbReference type="EMBL" id="KIL46127.1"/>
    </source>
</evidence>
<gene>
    <name evidence="6" type="ORF">KR50_28020</name>
</gene>
<dbReference type="InterPro" id="IPR039506">
    <property type="entry name" value="SPOB_a"/>
</dbReference>
<dbReference type="PATRIC" id="fig|220754.4.peg.2816"/>
<comment type="caution">
    <text evidence="6">The sequence shown here is derived from an EMBL/GenBank/DDBJ whole genome shotgun (WGS) entry which is preliminary data.</text>
</comment>
<dbReference type="InterPro" id="IPR016120">
    <property type="entry name" value="Sig_transdc_His_kin_SpoOB"/>
</dbReference>
<evidence type="ECO:0000259" key="4">
    <source>
        <dbReference type="Pfam" id="PF14682"/>
    </source>
</evidence>
<dbReference type="Pfam" id="PF14689">
    <property type="entry name" value="SPOB_a"/>
    <property type="match status" value="1"/>
</dbReference>
<sequence length="184" mass="21397">MKDAAHALELLQHSRHDWMNRLQMIKGNLELENIDRAKEVIEEIIIEARQEAQLSLLGAPMLCEWLLTYNWRRRSDLCLKFELLNHGKIPNEMDSPIFTWLRNVVGKIETMVPARANNELYLIFQVDEGNLSFFITLEYEGGPLSSSPIEALAVSEGPQLKWNEYSNESFIVETSFTWAMQQER</sequence>
<dbReference type="Gene3D" id="3.30.565.30">
    <property type="entry name" value="Sporulation initiation phosphotransferase B (SpoOB), C-terminal domain"/>
    <property type="match status" value="1"/>
</dbReference>
<evidence type="ECO:0000256" key="3">
    <source>
        <dbReference type="ARBA" id="ARBA00022777"/>
    </source>
</evidence>
<evidence type="ECO:0000313" key="7">
    <source>
        <dbReference type="Proteomes" id="UP000031972"/>
    </source>
</evidence>
<keyword evidence="7" id="KW-1185">Reference proteome</keyword>
<dbReference type="Pfam" id="PF14682">
    <property type="entry name" value="SPOB_ab"/>
    <property type="match status" value="1"/>
</dbReference>
<evidence type="ECO:0008006" key="8">
    <source>
        <dbReference type="Google" id="ProtNLM"/>
    </source>
</evidence>
<dbReference type="EMBL" id="JXRR01000017">
    <property type="protein sequence ID" value="KIL46127.1"/>
    <property type="molecule type" value="Genomic_DNA"/>
</dbReference>
<dbReference type="RefSeq" id="WP_052477110.1">
    <property type="nucleotide sequence ID" value="NZ_JXRR01000017.1"/>
</dbReference>
<dbReference type="InterPro" id="IPR037100">
    <property type="entry name" value="Spo0B_C_sf"/>
</dbReference>
<evidence type="ECO:0000256" key="1">
    <source>
        <dbReference type="ARBA" id="ARBA00022553"/>
    </source>
</evidence>
<feature type="domain" description="Sporulation initiation phosphotransferase B C-terminal" evidence="4">
    <location>
        <begin position="60"/>
        <end position="141"/>
    </location>
</feature>
<dbReference type="Gene3D" id="1.10.287.130">
    <property type="match status" value="1"/>
</dbReference>
<keyword evidence="3" id="KW-0418">Kinase</keyword>
<dbReference type="SUPFAM" id="SSF55890">
    <property type="entry name" value="Sporulation response regulatory protein Spo0B"/>
    <property type="match status" value="1"/>
</dbReference>
<protein>
    <recommendedName>
        <fullName evidence="8">Sporulation initiation phosphotransferase B C-terminal domain-containing protein</fullName>
    </recommendedName>
</protein>
<keyword evidence="1" id="KW-0597">Phosphoprotein</keyword>
<feature type="domain" description="SpoOB alpha-helical" evidence="5">
    <location>
        <begin position="2"/>
        <end position="54"/>
    </location>
</feature>
<accession>A0A0C2VB22</accession>
<evidence type="ECO:0000256" key="2">
    <source>
        <dbReference type="ARBA" id="ARBA00022679"/>
    </source>
</evidence>
<reference evidence="6 7" key="1">
    <citation type="submission" date="2015-01" db="EMBL/GenBank/DDBJ databases">
        <title>Jeotgalibacillus campisalis genome sequencing.</title>
        <authorList>
            <person name="Goh K.M."/>
            <person name="Chan K.-G."/>
            <person name="Yaakop A.S."/>
            <person name="Ee R."/>
            <person name="Gan H.M."/>
            <person name="Chan C.S."/>
        </authorList>
    </citation>
    <scope>NUCLEOTIDE SEQUENCE [LARGE SCALE GENOMIC DNA]</scope>
    <source>
        <strain evidence="6 7">SF-57</strain>
    </source>
</reference>
<dbReference type="GO" id="GO:0000155">
    <property type="term" value="F:phosphorelay sensor kinase activity"/>
    <property type="evidence" value="ECO:0007669"/>
    <property type="project" value="InterPro"/>
</dbReference>
<name>A0A0C2VB22_9BACL</name>
<evidence type="ECO:0000259" key="5">
    <source>
        <dbReference type="Pfam" id="PF14689"/>
    </source>
</evidence>